<gene>
    <name evidence="1" type="ORF">RhiirA1_486365</name>
</gene>
<evidence type="ECO:0000313" key="2">
    <source>
        <dbReference type="Proteomes" id="UP000232688"/>
    </source>
</evidence>
<accession>A0A2N0QHA9</accession>
<protein>
    <submittedName>
        <fullName evidence="1">Uncharacterized protein</fullName>
    </submittedName>
</protein>
<dbReference type="Proteomes" id="UP000232688">
    <property type="component" value="Unassembled WGS sequence"/>
</dbReference>
<reference evidence="1 2" key="1">
    <citation type="submission" date="2017-10" db="EMBL/GenBank/DDBJ databases">
        <title>Extensive intraspecific genome diversity in a model arbuscular mycorrhizal fungus.</title>
        <authorList>
            <person name="Chen E.C.H."/>
            <person name="Morin E."/>
            <person name="Baudet D."/>
            <person name="Noel J."/>
            <person name="Ndikumana S."/>
            <person name="Charron P."/>
            <person name="St-Onge C."/>
            <person name="Giorgi J."/>
            <person name="Grigoriev I.V."/>
            <person name="Roux C."/>
            <person name="Martin F.M."/>
            <person name="Corradi N."/>
        </authorList>
    </citation>
    <scope>NUCLEOTIDE SEQUENCE [LARGE SCALE GENOMIC DNA]</scope>
    <source>
        <strain evidence="1 2">A1</strain>
    </source>
</reference>
<name>A0A2N0QHA9_9GLOM</name>
<comment type="caution">
    <text evidence="1">The sequence shown here is derived from an EMBL/GenBank/DDBJ whole genome shotgun (WGS) entry which is preliminary data.</text>
</comment>
<feature type="non-terminal residue" evidence="1">
    <location>
        <position position="175"/>
    </location>
</feature>
<dbReference type="EMBL" id="LLXH01010016">
    <property type="protein sequence ID" value="PKC50438.1"/>
    <property type="molecule type" value="Genomic_DNA"/>
</dbReference>
<sequence>ENIIKVNGSKEECAQLIDWLSNEKTWKEDGVLGSWERPFLYAHLTNENIILIEENWQDQSEVDIAEEHIKMLSEEEKENVVIYLSEPLSNRTCLKEKWEKNYGIQNLVVRSSFKPAFHWLKEEIIEKIPQNTKQVVIKVKEHDVEGSLELPIRWIQEIYPIDLIIEKATSIHSDN</sequence>
<dbReference type="VEuPathDB" id="FungiDB:RhiirA1_486365"/>
<organism evidence="1 2">
    <name type="scientific">Rhizophagus irregularis</name>
    <dbReference type="NCBI Taxonomy" id="588596"/>
    <lineage>
        <taxon>Eukaryota</taxon>
        <taxon>Fungi</taxon>
        <taxon>Fungi incertae sedis</taxon>
        <taxon>Mucoromycota</taxon>
        <taxon>Glomeromycotina</taxon>
        <taxon>Glomeromycetes</taxon>
        <taxon>Glomerales</taxon>
        <taxon>Glomeraceae</taxon>
        <taxon>Rhizophagus</taxon>
    </lineage>
</organism>
<proteinExistence type="predicted"/>
<evidence type="ECO:0000313" key="1">
    <source>
        <dbReference type="EMBL" id="PKC50438.1"/>
    </source>
</evidence>
<dbReference type="AlphaFoldDB" id="A0A2N0QHA9"/>
<feature type="non-terminal residue" evidence="1">
    <location>
        <position position="1"/>
    </location>
</feature>
<reference evidence="1 2" key="2">
    <citation type="submission" date="2017-10" db="EMBL/GenBank/DDBJ databases">
        <title>Genome analyses suggest a sexual origin of heterokaryosis in a supposedly ancient asexual fungus.</title>
        <authorList>
            <person name="Corradi N."/>
            <person name="Sedzielewska K."/>
            <person name="Noel J."/>
            <person name="Charron P."/>
            <person name="Farinelli L."/>
            <person name="Marton T."/>
            <person name="Kruger M."/>
            <person name="Pelin A."/>
            <person name="Brachmann A."/>
            <person name="Corradi N."/>
        </authorList>
    </citation>
    <scope>NUCLEOTIDE SEQUENCE [LARGE SCALE GENOMIC DNA]</scope>
    <source>
        <strain evidence="1 2">A1</strain>
    </source>
</reference>